<dbReference type="GO" id="GO:0008270">
    <property type="term" value="F:zinc ion binding"/>
    <property type="evidence" value="ECO:0007669"/>
    <property type="project" value="UniProtKB-KW"/>
</dbReference>
<name>M7SF38_EUTLA</name>
<keyword evidence="9" id="KW-1185">Reference proteome</keyword>
<dbReference type="EMBL" id="KB706977">
    <property type="protein sequence ID" value="EMR64884.1"/>
    <property type="molecule type" value="Genomic_DNA"/>
</dbReference>
<dbReference type="HOGENOM" id="CLU_037645_0_0_1"/>
<evidence type="ECO:0000256" key="6">
    <source>
        <dbReference type="SAM" id="MobiDB-lite"/>
    </source>
</evidence>
<dbReference type="Pfam" id="PF06839">
    <property type="entry name" value="Zn_ribbon_GRF"/>
    <property type="match status" value="1"/>
</dbReference>
<dbReference type="OMA" id="ITHEVMA"/>
<evidence type="ECO:0000256" key="3">
    <source>
        <dbReference type="ARBA" id="ARBA00022833"/>
    </source>
</evidence>
<dbReference type="KEGG" id="ela:UCREL1_8153"/>
<evidence type="ECO:0000256" key="2">
    <source>
        <dbReference type="ARBA" id="ARBA00022771"/>
    </source>
</evidence>
<protein>
    <submittedName>
        <fullName evidence="8">Putative px domain-containing protein</fullName>
    </submittedName>
</protein>
<feature type="compositionally biased region" description="Low complexity" evidence="6">
    <location>
        <begin position="167"/>
        <end position="183"/>
    </location>
</feature>
<feature type="compositionally biased region" description="Acidic residues" evidence="6">
    <location>
        <begin position="202"/>
        <end position="217"/>
    </location>
</feature>
<feature type="compositionally biased region" description="Polar residues" evidence="6">
    <location>
        <begin position="184"/>
        <end position="198"/>
    </location>
</feature>
<keyword evidence="1" id="KW-0479">Metal-binding</keyword>
<feature type="compositionally biased region" description="Gly residues" evidence="6">
    <location>
        <begin position="144"/>
        <end position="156"/>
    </location>
</feature>
<keyword evidence="3" id="KW-0862">Zinc</keyword>
<organism evidence="8 9">
    <name type="scientific">Eutypa lata (strain UCR-EL1)</name>
    <name type="common">Grapevine dieback disease fungus</name>
    <name type="synonym">Eutypa armeniacae</name>
    <dbReference type="NCBI Taxonomy" id="1287681"/>
    <lineage>
        <taxon>Eukaryota</taxon>
        <taxon>Fungi</taxon>
        <taxon>Dikarya</taxon>
        <taxon>Ascomycota</taxon>
        <taxon>Pezizomycotina</taxon>
        <taxon>Sordariomycetes</taxon>
        <taxon>Xylariomycetidae</taxon>
        <taxon>Xylariales</taxon>
        <taxon>Diatrypaceae</taxon>
        <taxon>Eutypa</taxon>
    </lineage>
</organism>
<evidence type="ECO:0000256" key="4">
    <source>
        <dbReference type="PROSITE-ProRule" id="PRU01343"/>
    </source>
</evidence>
<evidence type="ECO:0000313" key="8">
    <source>
        <dbReference type="EMBL" id="EMR64884.1"/>
    </source>
</evidence>
<feature type="coiled-coil region" evidence="5">
    <location>
        <begin position="421"/>
        <end position="448"/>
    </location>
</feature>
<dbReference type="InterPro" id="IPR010666">
    <property type="entry name" value="Znf_GRF"/>
</dbReference>
<evidence type="ECO:0000259" key="7">
    <source>
        <dbReference type="PROSITE" id="PS51999"/>
    </source>
</evidence>
<accession>M7SF38</accession>
<evidence type="ECO:0000313" key="9">
    <source>
        <dbReference type="Proteomes" id="UP000012174"/>
    </source>
</evidence>
<feature type="compositionally biased region" description="Acidic residues" evidence="6">
    <location>
        <begin position="251"/>
        <end position="270"/>
    </location>
</feature>
<feature type="compositionally biased region" description="Polar residues" evidence="6">
    <location>
        <begin position="232"/>
        <end position="242"/>
    </location>
</feature>
<reference evidence="9" key="1">
    <citation type="journal article" date="2013" name="Genome Announc.">
        <title>Draft genome sequence of the grapevine dieback fungus Eutypa lata UCR-EL1.</title>
        <authorList>
            <person name="Blanco-Ulate B."/>
            <person name="Rolshausen P.E."/>
            <person name="Cantu D."/>
        </authorList>
    </citation>
    <scope>NUCLEOTIDE SEQUENCE [LARGE SCALE GENOMIC DNA]</scope>
    <source>
        <strain evidence="9">UCR-EL1</strain>
    </source>
</reference>
<dbReference type="AlphaFoldDB" id="M7SF38"/>
<keyword evidence="5" id="KW-0175">Coiled coil</keyword>
<dbReference type="OrthoDB" id="430051at2759"/>
<feature type="domain" description="GRF-type" evidence="7">
    <location>
        <begin position="29"/>
        <end position="75"/>
    </location>
</feature>
<feature type="compositionally biased region" description="Low complexity" evidence="6">
    <location>
        <begin position="358"/>
        <end position="380"/>
    </location>
</feature>
<dbReference type="eggNOG" id="ENOG502SYR7">
    <property type="taxonomic scope" value="Eukaryota"/>
</dbReference>
<evidence type="ECO:0000256" key="1">
    <source>
        <dbReference type="ARBA" id="ARBA00022723"/>
    </source>
</evidence>
<sequence>MVRPRTPSTKAKAAGDPPNGQIRGGVWHCNCCPPLPAVQFTVRRETKNKGRSFYSCQKKGDRGNKCDFFLWSEDARQREVDAVFGNNGAGGPSGGTTATMPHANSNNKKSAMKQTTIHTSITPRAERRHYTERTPITSLADLDFGGGGGGDGGGGSSSSKGKDKGKGASAATAITVSSTTPSAGSATLRANSGSSNNKDAPPPEDLDDSDISTDAEDELARLADAATPGGASHSSTMATATGSKRKRPSEEEVENADEYSDFSSGEEEQLAEIVGRSEKKQNAFATPALGAARTRDVDVTDGMPTPLTGKPVRRVLFSTNTTTAAAEDSPSTSEAATTGTISSATSKRQRVNEDGDFATPSSSPATAATAAATPGSKTTTDITHEVMALLRGRKLEEPVLRDVRAALDRHAAKARGLERGRDASRQAAKNAEARIAELQARVADLESRQKTDAEARRKLRSGIMELYGKS</sequence>
<gene>
    <name evidence="8" type="ORF">UCREL1_8153</name>
</gene>
<dbReference type="PROSITE" id="PS51999">
    <property type="entry name" value="ZF_GRF"/>
    <property type="match status" value="1"/>
</dbReference>
<dbReference type="Proteomes" id="UP000012174">
    <property type="component" value="Unassembled WGS sequence"/>
</dbReference>
<feature type="region of interest" description="Disordered" evidence="6">
    <location>
        <begin position="86"/>
        <end position="381"/>
    </location>
</feature>
<keyword evidence="2 4" id="KW-0863">Zinc-finger</keyword>
<proteinExistence type="predicted"/>
<evidence type="ECO:0000256" key="5">
    <source>
        <dbReference type="SAM" id="Coils"/>
    </source>
</evidence>
<feature type="compositionally biased region" description="Polar residues" evidence="6">
    <location>
        <begin position="102"/>
        <end position="122"/>
    </location>
</feature>
<feature type="compositionally biased region" description="Low complexity" evidence="6">
    <location>
        <begin position="331"/>
        <end position="346"/>
    </location>
</feature>